<dbReference type="EMBL" id="LDAU01000046">
    <property type="protein sequence ID" value="KRX09596.1"/>
    <property type="molecule type" value="Genomic_DNA"/>
</dbReference>
<evidence type="ECO:0000313" key="3">
    <source>
        <dbReference type="Proteomes" id="UP000054937"/>
    </source>
</evidence>
<proteinExistence type="predicted"/>
<organism evidence="2 3">
    <name type="scientific">Pseudocohnilembus persalinus</name>
    <name type="common">Ciliate</name>
    <dbReference type="NCBI Taxonomy" id="266149"/>
    <lineage>
        <taxon>Eukaryota</taxon>
        <taxon>Sar</taxon>
        <taxon>Alveolata</taxon>
        <taxon>Ciliophora</taxon>
        <taxon>Intramacronucleata</taxon>
        <taxon>Oligohymenophorea</taxon>
        <taxon>Scuticociliatia</taxon>
        <taxon>Philasterida</taxon>
        <taxon>Pseudocohnilembidae</taxon>
        <taxon>Pseudocohnilembus</taxon>
    </lineage>
</organism>
<dbReference type="Gene3D" id="3.40.50.1240">
    <property type="entry name" value="Phosphoglycerate mutase-like"/>
    <property type="match status" value="1"/>
</dbReference>
<protein>
    <submittedName>
        <fullName evidence="2">Uncharacterized protein</fullName>
    </submittedName>
</protein>
<reference evidence="2 3" key="1">
    <citation type="journal article" date="2015" name="Sci. Rep.">
        <title>Genome of the facultative scuticociliatosis pathogen Pseudocohnilembus persalinus provides insight into its virulence through horizontal gene transfer.</title>
        <authorList>
            <person name="Xiong J."/>
            <person name="Wang G."/>
            <person name="Cheng J."/>
            <person name="Tian M."/>
            <person name="Pan X."/>
            <person name="Warren A."/>
            <person name="Jiang C."/>
            <person name="Yuan D."/>
            <person name="Miao W."/>
        </authorList>
    </citation>
    <scope>NUCLEOTIDE SEQUENCE [LARGE SCALE GENOMIC DNA]</scope>
    <source>
        <strain evidence="2">36N120E</strain>
    </source>
</reference>
<evidence type="ECO:0000256" key="1">
    <source>
        <dbReference type="SAM" id="MobiDB-lite"/>
    </source>
</evidence>
<dbReference type="SUPFAM" id="SSF53254">
    <property type="entry name" value="Phosphoglycerate mutase-like"/>
    <property type="match status" value="1"/>
</dbReference>
<dbReference type="Proteomes" id="UP000054937">
    <property type="component" value="Unassembled WGS sequence"/>
</dbReference>
<dbReference type="OrthoDB" id="287286at2759"/>
<feature type="compositionally biased region" description="Basic and acidic residues" evidence="1">
    <location>
        <begin position="360"/>
        <end position="371"/>
    </location>
</feature>
<feature type="region of interest" description="Disordered" evidence="1">
    <location>
        <begin position="338"/>
        <end position="404"/>
    </location>
</feature>
<comment type="caution">
    <text evidence="2">The sequence shown here is derived from an EMBL/GenBank/DDBJ whole genome shotgun (WGS) entry which is preliminary data.</text>
</comment>
<sequence length="404" mass="47986">MSHFLDKNPNIFQNNLLKYEEALTHFKIENLSQKQIEDLNIPLQPNKDTEKFENSSIILIRHALSIANFQHKILDYLKKQPNTNQDYLDYLQHYYVEERLNLENVNCRLHYLGIQQCINQQKYINNIDFQVVFISPFTRVLQTVEYLFQNHPKLDQLKFVVIPHISEGMGYTTSIQEDSHKDIQNLKKKLNINIDDSIFQQVYDKNYPYFWNYTLLTQPERKQKAEQIRQKSKNYEEFLQNMIEQIKEISPEKFENKQGQYERGNIAREIMKDYLLKNNIMPNKNQKIAIISHAVFLYCFNCDRIDGDSYIGGSTPSNAGLLGFENDLIFDHKNHHYQNQKLQKNQEKNQQLQQQQKPQQDTKPEELDTKQKNQNLSDLETEIVKQNENITQQSEQSTSNSLLN</sequence>
<dbReference type="InterPro" id="IPR029033">
    <property type="entry name" value="His_PPase_superfam"/>
</dbReference>
<feature type="compositionally biased region" description="Low complexity" evidence="1">
    <location>
        <begin position="339"/>
        <end position="359"/>
    </location>
</feature>
<dbReference type="AlphaFoldDB" id="A0A0V0R547"/>
<dbReference type="OMA" id="DHPQKDQ"/>
<dbReference type="InParanoid" id="A0A0V0R547"/>
<accession>A0A0V0R547</accession>
<name>A0A0V0R547_PSEPJ</name>
<evidence type="ECO:0000313" key="2">
    <source>
        <dbReference type="EMBL" id="KRX09596.1"/>
    </source>
</evidence>
<keyword evidence="3" id="KW-1185">Reference proteome</keyword>
<feature type="compositionally biased region" description="Polar residues" evidence="1">
    <location>
        <begin position="372"/>
        <end position="404"/>
    </location>
</feature>
<gene>
    <name evidence="2" type="ORF">PPERSA_08628</name>
</gene>